<name>A0ABZ2RQE1_9BACT</name>
<accession>A0ABZ2RQE1</accession>
<reference evidence="1" key="1">
    <citation type="submission" date="2024-03" db="EMBL/GenBank/DDBJ databases">
        <title>Complete genome sequence of Mycoplasma felifaucium Z921 isolated from the trachea of a cheetah.</title>
        <authorList>
            <person name="Spergser J."/>
        </authorList>
    </citation>
    <scope>NUCLEOTIDE SEQUENCE [LARGE SCALE GENOMIC DNA]</scope>
    <source>
        <strain evidence="1">Z921</strain>
    </source>
</reference>
<proteinExistence type="predicted"/>
<evidence type="ECO:0000313" key="2">
    <source>
        <dbReference type="Proteomes" id="UP001477443"/>
    </source>
</evidence>
<dbReference type="Proteomes" id="UP001477443">
    <property type="component" value="Chromosome"/>
</dbReference>
<organism evidence="1 2">
    <name type="scientific">Mycoplasmopsis felifaucium</name>
    <dbReference type="NCBI Taxonomy" id="35768"/>
    <lineage>
        <taxon>Bacteria</taxon>
        <taxon>Bacillati</taxon>
        <taxon>Mycoplasmatota</taxon>
        <taxon>Mycoplasmoidales</taxon>
        <taxon>Metamycoplasmataceae</taxon>
        <taxon>Mycoplasmopsis</taxon>
    </lineage>
</organism>
<keyword evidence="2" id="KW-1185">Reference proteome</keyword>
<gene>
    <name evidence="1" type="ORF">WG617_00965</name>
</gene>
<protein>
    <submittedName>
        <fullName evidence="1">Uncharacterized protein</fullName>
    </submittedName>
</protein>
<evidence type="ECO:0000313" key="1">
    <source>
        <dbReference type="EMBL" id="WXL29207.1"/>
    </source>
</evidence>
<dbReference type="RefSeq" id="WP_338822826.1">
    <property type="nucleotide sequence ID" value="NZ_CP148067.1"/>
</dbReference>
<sequence length="93" mass="10390">MSEIIWNISELTKPFNFSRVSTGVKFEESARIFNAFSSLTRLFLYELIILLRIISAAVAIDATSPAAKTVPPPNGKFTAAKKILQLQYRKISV</sequence>
<dbReference type="EMBL" id="CP148067">
    <property type="protein sequence ID" value="WXL29207.1"/>
    <property type="molecule type" value="Genomic_DNA"/>
</dbReference>